<dbReference type="SUPFAM" id="SSF57756">
    <property type="entry name" value="Retrovirus zinc finger-like domains"/>
    <property type="match status" value="1"/>
</dbReference>
<feature type="domain" description="CCHC-type" evidence="3">
    <location>
        <begin position="315"/>
        <end position="330"/>
    </location>
</feature>
<sequence length="358" mass="40096">MDDNDPEEDVQEQSPQNAQQSNDDGAYTQTLNHPTQSGQSGASSRRSTPPSARPSQRRSVSPALITDVETARRWFQGVKDEEKLRQILLLKEKYDAGDCDAITSLSTISPALSTVHQIPAMRLPPQKHPHDQSYVHFTTESSKASFALSYVSQVMRTAWNTEVASRRSQDPLFEETWDGLQEKMLDALGTRLERRQQAHNALKRCSQRADQSPTQLLDYIRNYWEELEVTNEDMRVLDYIGCLNSNITSKINLLAPERRNTVALVEEQASIIYRSKQKAREHPTSGPSTKRAKDTKPNSKGDSETPKKAKYGVICYHCSKFGHISPNCPEKDKPAAPGSKEANGKPEWSGKGKGRKGS</sequence>
<keyword evidence="1" id="KW-0479">Metal-binding</keyword>
<feature type="region of interest" description="Disordered" evidence="2">
    <location>
        <begin position="274"/>
        <end position="306"/>
    </location>
</feature>
<evidence type="ECO:0000313" key="4">
    <source>
        <dbReference type="EMBL" id="KAF1980121.1"/>
    </source>
</evidence>
<feature type="compositionally biased region" description="Basic and acidic residues" evidence="2">
    <location>
        <begin position="291"/>
        <end position="306"/>
    </location>
</feature>
<dbReference type="GO" id="GO:0008270">
    <property type="term" value="F:zinc ion binding"/>
    <property type="evidence" value="ECO:0007669"/>
    <property type="project" value="UniProtKB-KW"/>
</dbReference>
<dbReference type="PROSITE" id="PS50158">
    <property type="entry name" value="ZF_CCHC"/>
    <property type="match status" value="1"/>
</dbReference>
<accession>A0A6A5VS95</accession>
<dbReference type="AlphaFoldDB" id="A0A6A5VS95"/>
<evidence type="ECO:0000256" key="2">
    <source>
        <dbReference type="SAM" id="MobiDB-lite"/>
    </source>
</evidence>
<evidence type="ECO:0000259" key="3">
    <source>
        <dbReference type="PROSITE" id="PS50158"/>
    </source>
</evidence>
<organism evidence="4 5">
    <name type="scientific">Bimuria novae-zelandiae CBS 107.79</name>
    <dbReference type="NCBI Taxonomy" id="1447943"/>
    <lineage>
        <taxon>Eukaryota</taxon>
        <taxon>Fungi</taxon>
        <taxon>Dikarya</taxon>
        <taxon>Ascomycota</taxon>
        <taxon>Pezizomycotina</taxon>
        <taxon>Dothideomycetes</taxon>
        <taxon>Pleosporomycetidae</taxon>
        <taxon>Pleosporales</taxon>
        <taxon>Massarineae</taxon>
        <taxon>Didymosphaeriaceae</taxon>
        <taxon>Bimuria</taxon>
    </lineage>
</organism>
<dbReference type="EMBL" id="ML976656">
    <property type="protein sequence ID" value="KAF1980121.1"/>
    <property type="molecule type" value="Genomic_DNA"/>
</dbReference>
<evidence type="ECO:0000256" key="1">
    <source>
        <dbReference type="PROSITE-ProRule" id="PRU00047"/>
    </source>
</evidence>
<feature type="region of interest" description="Disordered" evidence="2">
    <location>
        <begin position="323"/>
        <end position="358"/>
    </location>
</feature>
<keyword evidence="1" id="KW-0862">Zinc</keyword>
<proteinExistence type="predicted"/>
<evidence type="ECO:0000313" key="5">
    <source>
        <dbReference type="Proteomes" id="UP000800036"/>
    </source>
</evidence>
<dbReference type="Proteomes" id="UP000800036">
    <property type="component" value="Unassembled WGS sequence"/>
</dbReference>
<dbReference type="InterPro" id="IPR001878">
    <property type="entry name" value="Znf_CCHC"/>
</dbReference>
<gene>
    <name evidence="4" type="ORF">BU23DRAFT_548317</name>
</gene>
<dbReference type="GO" id="GO:0003676">
    <property type="term" value="F:nucleic acid binding"/>
    <property type="evidence" value="ECO:0007669"/>
    <property type="project" value="InterPro"/>
</dbReference>
<feature type="region of interest" description="Disordered" evidence="2">
    <location>
        <begin position="1"/>
        <end position="64"/>
    </location>
</feature>
<keyword evidence="5" id="KW-1185">Reference proteome</keyword>
<dbReference type="SMART" id="SM00343">
    <property type="entry name" value="ZnF_C2HC"/>
    <property type="match status" value="1"/>
</dbReference>
<dbReference type="OrthoDB" id="3799625at2759"/>
<feature type="compositionally biased region" description="Polar residues" evidence="2">
    <location>
        <begin position="12"/>
        <end position="34"/>
    </location>
</feature>
<dbReference type="InterPro" id="IPR036875">
    <property type="entry name" value="Znf_CCHC_sf"/>
</dbReference>
<reference evidence="4" key="1">
    <citation type="journal article" date="2020" name="Stud. Mycol.">
        <title>101 Dothideomycetes genomes: a test case for predicting lifestyles and emergence of pathogens.</title>
        <authorList>
            <person name="Haridas S."/>
            <person name="Albert R."/>
            <person name="Binder M."/>
            <person name="Bloem J."/>
            <person name="Labutti K."/>
            <person name="Salamov A."/>
            <person name="Andreopoulos B."/>
            <person name="Baker S."/>
            <person name="Barry K."/>
            <person name="Bills G."/>
            <person name="Bluhm B."/>
            <person name="Cannon C."/>
            <person name="Castanera R."/>
            <person name="Culley D."/>
            <person name="Daum C."/>
            <person name="Ezra D."/>
            <person name="Gonzalez J."/>
            <person name="Henrissat B."/>
            <person name="Kuo A."/>
            <person name="Liang C."/>
            <person name="Lipzen A."/>
            <person name="Lutzoni F."/>
            <person name="Magnuson J."/>
            <person name="Mondo S."/>
            <person name="Nolan M."/>
            <person name="Ohm R."/>
            <person name="Pangilinan J."/>
            <person name="Park H.-J."/>
            <person name="Ramirez L."/>
            <person name="Alfaro M."/>
            <person name="Sun H."/>
            <person name="Tritt A."/>
            <person name="Yoshinaga Y."/>
            <person name="Zwiers L.-H."/>
            <person name="Turgeon B."/>
            <person name="Goodwin S."/>
            <person name="Spatafora J."/>
            <person name="Crous P."/>
            <person name="Grigoriev I."/>
        </authorList>
    </citation>
    <scope>NUCLEOTIDE SEQUENCE</scope>
    <source>
        <strain evidence="4">CBS 107.79</strain>
    </source>
</reference>
<dbReference type="Gene3D" id="4.10.60.10">
    <property type="entry name" value="Zinc finger, CCHC-type"/>
    <property type="match status" value="1"/>
</dbReference>
<protein>
    <recommendedName>
        <fullName evidence="3">CCHC-type domain-containing protein</fullName>
    </recommendedName>
</protein>
<feature type="compositionally biased region" description="Low complexity" evidence="2">
    <location>
        <begin position="35"/>
        <end position="63"/>
    </location>
</feature>
<keyword evidence="1" id="KW-0863">Zinc-finger</keyword>
<name>A0A6A5VS95_9PLEO</name>
<feature type="compositionally biased region" description="Acidic residues" evidence="2">
    <location>
        <begin position="1"/>
        <end position="11"/>
    </location>
</feature>